<comment type="caution">
    <text evidence="2">The sequence shown here is derived from an EMBL/GenBank/DDBJ whole genome shotgun (WGS) entry which is preliminary data.</text>
</comment>
<proteinExistence type="predicted"/>
<evidence type="ECO:0000313" key="2">
    <source>
        <dbReference type="EMBL" id="KAF4955444.1"/>
    </source>
</evidence>
<gene>
    <name evidence="2" type="ORF">FGADI_4554</name>
</gene>
<feature type="compositionally biased region" description="Polar residues" evidence="1">
    <location>
        <begin position="143"/>
        <end position="156"/>
    </location>
</feature>
<reference evidence="2" key="1">
    <citation type="journal article" date="2020" name="BMC Genomics">
        <title>Correction to: Identification and distribution of gene clusters required for synthesis of sphingolipid metabolism inhibitors in diverse species of the filamentous fungus Fusarium.</title>
        <authorList>
            <person name="Kim H.S."/>
            <person name="Lohmar J.M."/>
            <person name="Busman M."/>
            <person name="Brown D.W."/>
            <person name="Naumann T.A."/>
            <person name="Divon H.H."/>
            <person name="Lysoe E."/>
            <person name="Uhlig S."/>
            <person name="Proctor R.H."/>
        </authorList>
    </citation>
    <scope>NUCLEOTIDE SEQUENCE</scope>
    <source>
        <strain evidence="2">NRRL 45417</strain>
    </source>
</reference>
<protein>
    <submittedName>
        <fullName evidence="2">Uncharacterized protein</fullName>
    </submittedName>
</protein>
<dbReference type="AlphaFoldDB" id="A0A8H4WZD7"/>
<dbReference type="EMBL" id="JABFAI010000099">
    <property type="protein sequence ID" value="KAF4955444.1"/>
    <property type="molecule type" value="Genomic_DNA"/>
</dbReference>
<keyword evidence="3" id="KW-1185">Reference proteome</keyword>
<organism evidence="2 3">
    <name type="scientific">Fusarium gaditjirri</name>
    <dbReference type="NCBI Taxonomy" id="282569"/>
    <lineage>
        <taxon>Eukaryota</taxon>
        <taxon>Fungi</taxon>
        <taxon>Dikarya</taxon>
        <taxon>Ascomycota</taxon>
        <taxon>Pezizomycotina</taxon>
        <taxon>Sordariomycetes</taxon>
        <taxon>Hypocreomycetidae</taxon>
        <taxon>Hypocreales</taxon>
        <taxon>Nectriaceae</taxon>
        <taxon>Fusarium</taxon>
        <taxon>Fusarium nisikadoi species complex</taxon>
    </lineage>
</organism>
<evidence type="ECO:0000256" key="1">
    <source>
        <dbReference type="SAM" id="MobiDB-lite"/>
    </source>
</evidence>
<reference evidence="2" key="2">
    <citation type="submission" date="2020-05" db="EMBL/GenBank/DDBJ databases">
        <authorList>
            <person name="Kim H.-S."/>
            <person name="Proctor R.H."/>
            <person name="Brown D.W."/>
        </authorList>
    </citation>
    <scope>NUCLEOTIDE SEQUENCE</scope>
    <source>
        <strain evidence="2">NRRL 45417</strain>
    </source>
</reference>
<name>A0A8H4WZD7_9HYPO</name>
<accession>A0A8H4WZD7</accession>
<evidence type="ECO:0000313" key="3">
    <source>
        <dbReference type="Proteomes" id="UP000604273"/>
    </source>
</evidence>
<sequence>MDFDSSCSGIAASTQIWDSDADSDSVFRDPTHRLRRYKSTVASSMFSLYRQGPEGIAILRQDELLFRGLEDPVMKDGTLTTDDIAFWKGKEQFFANEWRRIEAKKGNTKLPQSTMIGATAEKIHAWIPDPSLHDSITNERATTRVEQQTAEYTPSPSLDRRTRKHERKQAAATRRIRSEHAAIRKKKTRASNTSIRRSRTSAKAMGVSAYQVRRSRRLAQKPPEYPMLVC</sequence>
<dbReference type="Proteomes" id="UP000604273">
    <property type="component" value="Unassembled WGS sequence"/>
</dbReference>
<dbReference type="OrthoDB" id="5105636at2759"/>
<feature type="region of interest" description="Disordered" evidence="1">
    <location>
        <begin position="143"/>
        <end position="208"/>
    </location>
</feature>